<dbReference type="EC" id="3.2.2.21" evidence="2"/>
<dbReference type="InterPro" id="IPR037046">
    <property type="entry name" value="AlkA_N_sf"/>
</dbReference>
<dbReference type="SUPFAM" id="SSF48150">
    <property type="entry name" value="DNA-glycosylase"/>
    <property type="match status" value="1"/>
</dbReference>
<protein>
    <recommendedName>
        <fullName evidence="2">DNA-3-methyladenine glycosylase II</fullName>
        <ecNumber evidence="2">3.2.2.21</ecNumber>
    </recommendedName>
</protein>
<evidence type="ECO:0000256" key="5">
    <source>
        <dbReference type="ARBA" id="ARBA00023204"/>
    </source>
</evidence>
<evidence type="ECO:0000313" key="7">
    <source>
        <dbReference type="EMBL" id="MTI26432.1"/>
    </source>
</evidence>
<evidence type="ECO:0000256" key="2">
    <source>
        <dbReference type="ARBA" id="ARBA00012000"/>
    </source>
</evidence>
<keyword evidence="8" id="KW-1185">Reference proteome</keyword>
<comment type="catalytic activity">
    <reaction evidence="1">
        <text>Hydrolysis of alkylated DNA, releasing 3-methyladenine, 3-methylguanine, 7-methylguanine and 7-methyladenine.</text>
        <dbReference type="EC" id="3.2.2.21"/>
    </reaction>
</comment>
<comment type="caution">
    <text evidence="7">The sequence shown here is derived from an EMBL/GenBank/DDBJ whole genome shotgun (WGS) entry which is preliminary data.</text>
</comment>
<dbReference type="Proteomes" id="UP000798808">
    <property type="component" value="Unassembled WGS sequence"/>
</dbReference>
<dbReference type="InterPro" id="IPR011257">
    <property type="entry name" value="DNA_glycosylase"/>
</dbReference>
<dbReference type="Pfam" id="PF00730">
    <property type="entry name" value="HhH-GPD"/>
    <property type="match status" value="1"/>
</dbReference>
<accession>A0ABW9RQI6</accession>
<evidence type="ECO:0000256" key="4">
    <source>
        <dbReference type="ARBA" id="ARBA00022801"/>
    </source>
</evidence>
<evidence type="ECO:0000259" key="6">
    <source>
        <dbReference type="SMART" id="SM00478"/>
    </source>
</evidence>
<gene>
    <name evidence="7" type="ORF">E1163_15850</name>
</gene>
<name>A0ABW9RQI6_9BACT</name>
<dbReference type="PANTHER" id="PTHR43003:SF12">
    <property type="entry name" value="DNA-3-METHYLADENINE GLYCOSYLASE"/>
    <property type="match status" value="1"/>
</dbReference>
<evidence type="ECO:0000313" key="8">
    <source>
        <dbReference type="Proteomes" id="UP000798808"/>
    </source>
</evidence>
<dbReference type="SMART" id="SM00478">
    <property type="entry name" value="ENDO3c"/>
    <property type="match status" value="1"/>
</dbReference>
<dbReference type="PANTHER" id="PTHR43003">
    <property type="entry name" value="DNA-3-METHYLADENINE GLYCOSYLASE"/>
    <property type="match status" value="1"/>
</dbReference>
<dbReference type="InterPro" id="IPR051912">
    <property type="entry name" value="Alkylbase_DNA_Glycosylase/TA"/>
</dbReference>
<dbReference type="Pfam" id="PF07934">
    <property type="entry name" value="OGG_N"/>
    <property type="match status" value="1"/>
</dbReference>
<sequence>MHIQIPIPEHFSYKECLWYLDRGFDECLYTIKNERIYKAVSINGQKALLEISATANALQISKLTAGAMPELAVVDYVNSWFDLERNLSGFYALAANDPLLNQLMPKYTGLRLIGINDLFEALCWSVIGQQINLKFAYKLKRALVERFGSYEDFEGHRYFYFPSPEELSAATKEDLLSIQFSRQKADYILKLAEVFAESKICKSELQQLSLSEAVVQLSTLHGIGTWTANYVAMRCLRFMDAFPMGDAGLQNAIRSLWGQKEKPTMVQLQQLSKQWSGWQAYATLFLWRSLSERTDAI</sequence>
<proteinExistence type="predicted"/>
<dbReference type="InterPro" id="IPR003265">
    <property type="entry name" value="HhH-GPD_domain"/>
</dbReference>
<keyword evidence="5" id="KW-0234">DNA repair</keyword>
<dbReference type="Gene3D" id="1.10.1670.10">
    <property type="entry name" value="Helix-hairpin-Helix base-excision DNA repair enzymes (C-terminal)"/>
    <property type="match status" value="1"/>
</dbReference>
<dbReference type="InterPro" id="IPR012904">
    <property type="entry name" value="OGG_N"/>
</dbReference>
<dbReference type="RefSeq" id="WP_155173445.1">
    <property type="nucleotide sequence ID" value="NZ_BAAAFL010000012.1"/>
</dbReference>
<keyword evidence="4" id="KW-0378">Hydrolase</keyword>
<feature type="domain" description="HhH-GPD" evidence="6">
    <location>
        <begin position="127"/>
        <end position="291"/>
    </location>
</feature>
<dbReference type="InterPro" id="IPR023170">
    <property type="entry name" value="HhH_base_excis_C"/>
</dbReference>
<keyword evidence="3" id="KW-0227">DNA damage</keyword>
<evidence type="ECO:0000256" key="3">
    <source>
        <dbReference type="ARBA" id="ARBA00022763"/>
    </source>
</evidence>
<dbReference type="Gene3D" id="3.30.310.20">
    <property type="entry name" value="DNA-3-methyladenine glycosylase AlkA, N-terminal domain"/>
    <property type="match status" value="1"/>
</dbReference>
<dbReference type="CDD" id="cd00056">
    <property type="entry name" value="ENDO3c"/>
    <property type="match status" value="1"/>
</dbReference>
<dbReference type="EMBL" id="SMLW01000580">
    <property type="protein sequence ID" value="MTI26432.1"/>
    <property type="molecule type" value="Genomic_DNA"/>
</dbReference>
<evidence type="ECO:0000256" key="1">
    <source>
        <dbReference type="ARBA" id="ARBA00000086"/>
    </source>
</evidence>
<organism evidence="7 8">
    <name type="scientific">Fulvivirga kasyanovii</name>
    <dbReference type="NCBI Taxonomy" id="396812"/>
    <lineage>
        <taxon>Bacteria</taxon>
        <taxon>Pseudomonadati</taxon>
        <taxon>Bacteroidota</taxon>
        <taxon>Cytophagia</taxon>
        <taxon>Cytophagales</taxon>
        <taxon>Fulvivirgaceae</taxon>
        <taxon>Fulvivirga</taxon>
    </lineage>
</organism>
<dbReference type="Gene3D" id="1.10.340.30">
    <property type="entry name" value="Hypothetical protein, domain 2"/>
    <property type="match status" value="1"/>
</dbReference>
<reference evidence="7 8" key="1">
    <citation type="submission" date="2019-02" db="EMBL/GenBank/DDBJ databases">
        <authorList>
            <person name="Goldberg S.R."/>
            <person name="Haltli B.A."/>
            <person name="Correa H."/>
            <person name="Russell K.G."/>
        </authorList>
    </citation>
    <scope>NUCLEOTIDE SEQUENCE [LARGE SCALE GENOMIC DNA]</scope>
    <source>
        <strain evidence="7 8">JCM 16186</strain>
    </source>
</reference>